<feature type="non-terminal residue" evidence="2">
    <location>
        <position position="72"/>
    </location>
</feature>
<dbReference type="InterPro" id="IPR003598">
    <property type="entry name" value="Ig_sub2"/>
</dbReference>
<comment type="caution">
    <text evidence="2">The sequence shown here is derived from an EMBL/GenBank/DDBJ whole genome shotgun (WGS) entry which is preliminary data.</text>
</comment>
<evidence type="ECO:0000259" key="1">
    <source>
        <dbReference type="SMART" id="SM00408"/>
    </source>
</evidence>
<dbReference type="AlphaFoldDB" id="A0A7L1P9L0"/>
<sequence>TVTLRCRTWEKNSVNLVHFYHEEKNLQVLGHGTELSLSPLQLQHSGRYHCTGRVYTVVPQGWKESAPVTVTV</sequence>
<dbReference type="InterPro" id="IPR013783">
    <property type="entry name" value="Ig-like_fold"/>
</dbReference>
<reference evidence="2 3" key="1">
    <citation type="submission" date="2019-09" db="EMBL/GenBank/DDBJ databases">
        <title>Bird 10,000 Genomes (B10K) Project - Family phase.</title>
        <authorList>
            <person name="Zhang G."/>
        </authorList>
    </citation>
    <scope>NUCLEOTIDE SEQUENCE [LARGE SCALE GENOMIC DNA]</scope>
    <source>
        <strain evidence="2">B10K-DU-002-24</strain>
        <tissue evidence="2">Muscle</tissue>
    </source>
</reference>
<gene>
    <name evidence="2" type="primary">Fcgr3_1</name>
    <name evidence="2" type="ORF">ORIORI_R15618</name>
</gene>
<dbReference type="SUPFAM" id="SSF48726">
    <property type="entry name" value="Immunoglobulin"/>
    <property type="match status" value="1"/>
</dbReference>
<dbReference type="Pfam" id="PF13895">
    <property type="entry name" value="Ig_2"/>
    <property type="match status" value="1"/>
</dbReference>
<keyword evidence="3" id="KW-1185">Reference proteome</keyword>
<name>A0A7L1P9L0_ORIOR</name>
<evidence type="ECO:0000313" key="3">
    <source>
        <dbReference type="Proteomes" id="UP000534407"/>
    </source>
</evidence>
<proteinExistence type="predicted"/>
<dbReference type="Gene3D" id="2.60.40.10">
    <property type="entry name" value="Immunoglobulins"/>
    <property type="match status" value="1"/>
</dbReference>
<organism evidence="2 3">
    <name type="scientific">Oriolus oriolus</name>
    <name type="common">Eurasian golden oriole</name>
    <name type="synonym">Coracias oriolus</name>
    <dbReference type="NCBI Taxonomy" id="181099"/>
    <lineage>
        <taxon>Eukaryota</taxon>
        <taxon>Metazoa</taxon>
        <taxon>Chordata</taxon>
        <taxon>Craniata</taxon>
        <taxon>Vertebrata</taxon>
        <taxon>Euteleostomi</taxon>
        <taxon>Archelosauria</taxon>
        <taxon>Archosauria</taxon>
        <taxon>Dinosauria</taxon>
        <taxon>Saurischia</taxon>
        <taxon>Theropoda</taxon>
        <taxon>Coelurosauria</taxon>
        <taxon>Aves</taxon>
        <taxon>Neognathae</taxon>
        <taxon>Neoaves</taxon>
        <taxon>Telluraves</taxon>
        <taxon>Australaves</taxon>
        <taxon>Passeriformes</taxon>
        <taxon>Corvoidea</taxon>
        <taxon>Corvidae</taxon>
        <taxon>Oriolus</taxon>
    </lineage>
</organism>
<accession>A0A7L1P9L0</accession>
<evidence type="ECO:0000313" key="2">
    <source>
        <dbReference type="EMBL" id="NXO08320.1"/>
    </source>
</evidence>
<dbReference type="Proteomes" id="UP000534407">
    <property type="component" value="Unassembled WGS sequence"/>
</dbReference>
<protein>
    <submittedName>
        <fullName evidence="2">FCGR3 protein</fullName>
    </submittedName>
</protein>
<feature type="non-terminal residue" evidence="2">
    <location>
        <position position="1"/>
    </location>
</feature>
<dbReference type="EMBL" id="VXBT01002721">
    <property type="protein sequence ID" value="NXO08320.1"/>
    <property type="molecule type" value="Genomic_DNA"/>
</dbReference>
<dbReference type="InterPro" id="IPR036179">
    <property type="entry name" value="Ig-like_dom_sf"/>
</dbReference>
<feature type="domain" description="Immunoglobulin subtype 2" evidence="1">
    <location>
        <begin position="1"/>
        <end position="57"/>
    </location>
</feature>
<dbReference type="SMART" id="SM00408">
    <property type="entry name" value="IGc2"/>
    <property type="match status" value="1"/>
</dbReference>